<keyword evidence="5" id="KW-1185">Reference proteome</keyword>
<evidence type="ECO:0000256" key="3">
    <source>
        <dbReference type="SAM" id="MobiDB-lite"/>
    </source>
</evidence>
<dbReference type="PANTHER" id="PTHR13393:SF0">
    <property type="entry name" value="RNA N6-ADENOSINE-METHYLTRANSFERASE METTL16"/>
    <property type="match status" value="1"/>
</dbReference>
<dbReference type="HOGENOM" id="CLU_027534_0_1_1"/>
<dbReference type="GO" id="GO:0070475">
    <property type="term" value="P:rRNA base methylation"/>
    <property type="evidence" value="ECO:0007669"/>
    <property type="project" value="TreeGrafter"/>
</dbReference>
<organism evidence="4 5">
    <name type="scientific">Sphaerulina musiva (strain SO2202)</name>
    <name type="common">Poplar stem canker fungus</name>
    <name type="synonym">Septoria musiva</name>
    <dbReference type="NCBI Taxonomy" id="692275"/>
    <lineage>
        <taxon>Eukaryota</taxon>
        <taxon>Fungi</taxon>
        <taxon>Dikarya</taxon>
        <taxon>Ascomycota</taxon>
        <taxon>Pezizomycotina</taxon>
        <taxon>Dothideomycetes</taxon>
        <taxon>Dothideomycetidae</taxon>
        <taxon>Mycosphaerellales</taxon>
        <taxon>Mycosphaerellaceae</taxon>
        <taxon>Sphaerulina</taxon>
    </lineage>
</organism>
<dbReference type="eggNOG" id="KOG2912">
    <property type="taxonomic scope" value="Eukaryota"/>
</dbReference>
<sequence>MSSTIEDDSVSIQPPRKKVKTDYYSRDVDFDVLAKHDADFAAISKSAKQDGWIDFHNPKVIQQLTKSLLKYDFGLSLSLPDDRLCPPIPVRWNYVRWIQDLLDTTSSSFSELYDPERKVVGLDIGVGASCIYSLLACASRPEWHMAGTDIDTHSLEYAKRNVEANGFEDRIRLKKMKPEEQLIPIEALDVEEMDFVMTNPPFYSSEQDFLASYNDSYKNNNNHHNHKQHHNETPPTTQNVPLPSAVCIGAPNEMICPAGDVGFATRILEQSLLLRTRIQWYTTMLSHMHSLQQIISKLKAHHITNFAVTTLHPGNKTKRYAVAWSWGDYRPRNDVARHGELVWDVLPWPTGRTIRVEGWESVRAVGRRVDETIKGLKGARWVWRELLDAGVMQCRENVWSRAAKRQRMFAERARAAVGGGEGAHMGDHDDEDAEDEDEDGVVALAVKITCRKEEVEVRWLRGQDYAVFESFCAMLQRTLTGKQR</sequence>
<dbReference type="RefSeq" id="XP_016763965.1">
    <property type="nucleotide sequence ID" value="XM_016907970.1"/>
</dbReference>
<dbReference type="Gene3D" id="3.40.50.150">
    <property type="entry name" value="Vaccinia Virus protein VP39"/>
    <property type="match status" value="1"/>
</dbReference>
<dbReference type="STRING" id="692275.M3DDE5"/>
<dbReference type="CDD" id="cd02440">
    <property type="entry name" value="AdoMet_MTases"/>
    <property type="match status" value="1"/>
</dbReference>
<gene>
    <name evidence="4" type="ORF">SEPMUDRAFT_161940</name>
</gene>
<accession>M3DDE5</accession>
<evidence type="ECO:0000313" key="5">
    <source>
        <dbReference type="Proteomes" id="UP000016931"/>
    </source>
</evidence>
<evidence type="ECO:0000256" key="1">
    <source>
        <dbReference type="ARBA" id="ARBA00022603"/>
    </source>
</evidence>
<dbReference type="OMA" id="EHKIDNY"/>
<protein>
    <submittedName>
        <fullName evidence="4">Methyltransf_10-domain-containing protein</fullName>
    </submittedName>
</protein>
<proteinExistence type="predicted"/>
<keyword evidence="1" id="KW-0489">Methyltransferase</keyword>
<dbReference type="SUPFAM" id="SSF53335">
    <property type="entry name" value="S-adenosyl-L-methionine-dependent methyltransferases"/>
    <property type="match status" value="1"/>
</dbReference>
<dbReference type="PANTHER" id="PTHR13393">
    <property type="entry name" value="SAM-DEPENDENT METHYLTRANSFERASE"/>
    <property type="match status" value="1"/>
</dbReference>
<dbReference type="InterPro" id="IPR010286">
    <property type="entry name" value="METTL16/RlmF"/>
</dbReference>
<evidence type="ECO:0000313" key="4">
    <source>
        <dbReference type="EMBL" id="EMF15844.1"/>
    </source>
</evidence>
<dbReference type="GO" id="GO:0008168">
    <property type="term" value="F:methyltransferase activity"/>
    <property type="evidence" value="ECO:0007669"/>
    <property type="project" value="UniProtKB-KW"/>
</dbReference>
<feature type="region of interest" description="Disordered" evidence="3">
    <location>
        <begin position="214"/>
        <end position="239"/>
    </location>
</feature>
<evidence type="ECO:0000256" key="2">
    <source>
        <dbReference type="ARBA" id="ARBA00022679"/>
    </source>
</evidence>
<dbReference type="AlphaFoldDB" id="M3DDE5"/>
<dbReference type="GeneID" id="27905107"/>
<keyword evidence="2" id="KW-0808">Transferase</keyword>
<dbReference type="GO" id="GO:0005634">
    <property type="term" value="C:nucleus"/>
    <property type="evidence" value="ECO:0007669"/>
    <property type="project" value="TreeGrafter"/>
</dbReference>
<dbReference type="OrthoDB" id="514248at2759"/>
<dbReference type="Pfam" id="PF05971">
    <property type="entry name" value="Methyltransf_10"/>
    <property type="match status" value="1"/>
</dbReference>
<dbReference type="EMBL" id="KB456261">
    <property type="protein sequence ID" value="EMF15844.1"/>
    <property type="molecule type" value="Genomic_DNA"/>
</dbReference>
<reference evidence="4 5" key="1">
    <citation type="journal article" date="2012" name="PLoS Pathog.">
        <title>Diverse lifestyles and strategies of plant pathogenesis encoded in the genomes of eighteen Dothideomycetes fungi.</title>
        <authorList>
            <person name="Ohm R.A."/>
            <person name="Feau N."/>
            <person name="Henrissat B."/>
            <person name="Schoch C.L."/>
            <person name="Horwitz B.A."/>
            <person name="Barry K.W."/>
            <person name="Condon B.J."/>
            <person name="Copeland A.C."/>
            <person name="Dhillon B."/>
            <person name="Glaser F."/>
            <person name="Hesse C.N."/>
            <person name="Kosti I."/>
            <person name="LaButti K."/>
            <person name="Lindquist E.A."/>
            <person name="Lucas S."/>
            <person name="Salamov A.A."/>
            <person name="Bradshaw R.E."/>
            <person name="Ciuffetti L."/>
            <person name="Hamelin R.C."/>
            <person name="Kema G.H.J."/>
            <person name="Lawrence C."/>
            <person name="Scott J.A."/>
            <person name="Spatafora J.W."/>
            <person name="Turgeon B.G."/>
            <person name="de Wit P.J.G.M."/>
            <person name="Zhong S."/>
            <person name="Goodwin S.B."/>
            <person name="Grigoriev I.V."/>
        </authorList>
    </citation>
    <scope>NUCLEOTIDE SEQUENCE [LARGE SCALE GENOMIC DNA]</scope>
    <source>
        <strain evidence="4 5">SO2202</strain>
    </source>
</reference>
<dbReference type="InterPro" id="IPR029063">
    <property type="entry name" value="SAM-dependent_MTases_sf"/>
</dbReference>
<name>M3DDE5_SPHMS</name>
<dbReference type="Proteomes" id="UP000016931">
    <property type="component" value="Unassembled WGS sequence"/>
</dbReference>
<feature type="region of interest" description="Disordered" evidence="3">
    <location>
        <begin position="416"/>
        <end position="436"/>
    </location>
</feature>